<accession>S9PNT6</accession>
<comment type="caution">
    <text evidence="1">The sequence shown here is derived from an EMBL/GenBank/DDBJ whole genome shotgun (WGS) entry which is preliminary data.</text>
</comment>
<sequence>MDQASSALQGIPFENLIGGPLTAAVKAQALAAKTSVDFIRSVGFTEKNEVVNIKFVYQRDGRNVSLDVPLLTIVPIPYLRIDDMTINFKATLSASGDSNTISTDNFEAKTEASASGGFWGQSYSLSGSVSSKKDSTASASSKYSIEYTMDINVHAVQDDIPKGLSTVLGLLGEQMKPVPQAVSQTSIQATWDKIYPALSPKKGQPVSIKDADVALTDSEKKPVPGVAVTFDLLGNDGKLLASVQGKSNNQGNLESDLILTVPTEFQGEAQWRMSIDGRTKQAKVTVS</sequence>
<protein>
    <recommendedName>
        <fullName evidence="3">DUF2589 domain-containing protein</fullName>
    </recommendedName>
</protein>
<reference evidence="1" key="1">
    <citation type="submission" date="2013-05" db="EMBL/GenBank/DDBJ databases">
        <title>Genome assembly of Cystobacter fuscus DSM 2262.</title>
        <authorList>
            <person name="Sharma G."/>
            <person name="Khatri I."/>
            <person name="Kaur C."/>
            <person name="Mayilraj S."/>
            <person name="Subramanian S."/>
        </authorList>
    </citation>
    <scope>NUCLEOTIDE SEQUENCE [LARGE SCALE GENOMIC DNA]</scope>
    <source>
        <strain evidence="1">DSM 2262</strain>
    </source>
</reference>
<dbReference type="OrthoDB" id="5517891at2"/>
<gene>
    <name evidence="1" type="ORF">D187_005235</name>
</gene>
<evidence type="ECO:0000313" key="1">
    <source>
        <dbReference type="EMBL" id="EPX64102.1"/>
    </source>
</evidence>
<name>S9PNT6_CYSF2</name>
<dbReference type="InterPro" id="IPR024510">
    <property type="entry name" value="DUF2589"/>
</dbReference>
<dbReference type="EMBL" id="ANAH02000004">
    <property type="protein sequence ID" value="EPX64102.1"/>
    <property type="molecule type" value="Genomic_DNA"/>
</dbReference>
<dbReference type="Pfam" id="PF11655">
    <property type="entry name" value="DUF2589"/>
    <property type="match status" value="1"/>
</dbReference>
<dbReference type="Gene3D" id="2.60.40.10">
    <property type="entry name" value="Immunoglobulins"/>
    <property type="match status" value="1"/>
</dbReference>
<dbReference type="eggNOG" id="ENOG502Z835">
    <property type="taxonomic scope" value="Bacteria"/>
</dbReference>
<keyword evidence="2" id="KW-1185">Reference proteome</keyword>
<evidence type="ECO:0000313" key="2">
    <source>
        <dbReference type="Proteomes" id="UP000011682"/>
    </source>
</evidence>
<organism evidence="1 2">
    <name type="scientific">Cystobacter fuscus (strain ATCC 25194 / DSM 2262 / NBRC 100088 / M29)</name>
    <dbReference type="NCBI Taxonomy" id="1242864"/>
    <lineage>
        <taxon>Bacteria</taxon>
        <taxon>Pseudomonadati</taxon>
        <taxon>Myxococcota</taxon>
        <taxon>Myxococcia</taxon>
        <taxon>Myxococcales</taxon>
        <taxon>Cystobacterineae</taxon>
        <taxon>Archangiaceae</taxon>
        <taxon>Cystobacter</taxon>
    </lineage>
</organism>
<evidence type="ECO:0008006" key="3">
    <source>
        <dbReference type="Google" id="ProtNLM"/>
    </source>
</evidence>
<dbReference type="RefSeq" id="WP_002621420.1">
    <property type="nucleotide sequence ID" value="NZ_ANAH02000004.1"/>
</dbReference>
<dbReference type="Proteomes" id="UP000011682">
    <property type="component" value="Unassembled WGS sequence"/>
</dbReference>
<dbReference type="AlphaFoldDB" id="S9PNT6"/>
<dbReference type="InterPro" id="IPR013783">
    <property type="entry name" value="Ig-like_fold"/>
</dbReference>
<proteinExistence type="predicted"/>